<keyword evidence="1" id="KW-0812">Transmembrane</keyword>
<sequence length="93" mass="10887">MSLFFLKWLIAIVVLGASILACYIYVITQKQIKQKRSYLERLSDNINSQTYHNTILNQKVVIADESNANLHNQILIICKEILHLQEILLKFRE</sequence>
<evidence type="ECO:0000256" key="1">
    <source>
        <dbReference type="SAM" id="Phobius"/>
    </source>
</evidence>
<keyword evidence="1" id="KW-1133">Transmembrane helix</keyword>
<accession>A0A4Q1K4J4</accession>
<gene>
    <name evidence="2" type="ORF">EQG63_00700</name>
</gene>
<keyword evidence="1" id="KW-0472">Membrane</keyword>
<name>A0A4Q1K4J4_9FLAO</name>
<dbReference type="Proteomes" id="UP000290283">
    <property type="component" value="Unassembled WGS sequence"/>
</dbReference>
<dbReference type="AlphaFoldDB" id="A0A4Q1K4J4"/>
<organism evidence="2 3">
    <name type="scientific">Flavobacterium amnicola</name>
    <dbReference type="NCBI Taxonomy" id="2506422"/>
    <lineage>
        <taxon>Bacteria</taxon>
        <taxon>Pseudomonadati</taxon>
        <taxon>Bacteroidota</taxon>
        <taxon>Flavobacteriia</taxon>
        <taxon>Flavobacteriales</taxon>
        <taxon>Flavobacteriaceae</taxon>
        <taxon>Flavobacterium</taxon>
    </lineage>
</organism>
<comment type="caution">
    <text evidence="2">The sequence shown here is derived from an EMBL/GenBank/DDBJ whole genome shotgun (WGS) entry which is preliminary data.</text>
</comment>
<feature type="transmembrane region" description="Helical" evidence="1">
    <location>
        <begin position="6"/>
        <end position="26"/>
    </location>
</feature>
<protein>
    <submittedName>
        <fullName evidence="2">Uncharacterized protein</fullName>
    </submittedName>
</protein>
<evidence type="ECO:0000313" key="3">
    <source>
        <dbReference type="Proteomes" id="UP000290283"/>
    </source>
</evidence>
<proteinExistence type="predicted"/>
<dbReference type="EMBL" id="SBKO01000001">
    <property type="protein sequence ID" value="RXR20482.1"/>
    <property type="molecule type" value="Genomic_DNA"/>
</dbReference>
<dbReference type="RefSeq" id="WP_129433264.1">
    <property type="nucleotide sequence ID" value="NZ_SBKO01000001.1"/>
</dbReference>
<keyword evidence="3" id="KW-1185">Reference proteome</keyword>
<evidence type="ECO:0000313" key="2">
    <source>
        <dbReference type="EMBL" id="RXR20482.1"/>
    </source>
</evidence>
<reference evidence="3" key="1">
    <citation type="submission" date="2019-01" db="EMBL/GenBank/DDBJ databases">
        <title>Cytophagaceae bacterium strain CAR-16.</title>
        <authorList>
            <person name="Chen W.-M."/>
        </authorList>
    </citation>
    <scope>NUCLEOTIDE SEQUENCE [LARGE SCALE GENOMIC DNA]</scope>
    <source>
        <strain evidence="3">LLJ-11</strain>
    </source>
</reference>
<dbReference type="PROSITE" id="PS51257">
    <property type="entry name" value="PROKAR_LIPOPROTEIN"/>
    <property type="match status" value="1"/>
</dbReference>